<reference evidence="3" key="1">
    <citation type="journal article" date="2019" name="Int. J. Syst. Evol. Microbiol.">
        <title>The Global Catalogue of Microorganisms (GCM) 10K type strain sequencing project: providing services to taxonomists for standard genome sequencing and annotation.</title>
        <authorList>
            <consortium name="The Broad Institute Genomics Platform"/>
            <consortium name="The Broad Institute Genome Sequencing Center for Infectious Disease"/>
            <person name="Wu L."/>
            <person name="Ma J."/>
        </authorList>
    </citation>
    <scope>NUCLEOTIDE SEQUENCE [LARGE SCALE GENOMIC DNA]</scope>
    <source>
        <strain evidence="3">CGMCC 1.12125</strain>
    </source>
</reference>
<dbReference type="PANTHER" id="PTHR12147">
    <property type="entry name" value="METALLOPEPTIDASE M28 FAMILY MEMBER"/>
    <property type="match status" value="1"/>
</dbReference>
<sequence>MKLSNLLRRWRGMADDPKPLGEMPAAYEHLERFQALADQHGDRATGTSGYEAAAQYVEEQLAGAGYQSIRQYFTFKHRGGTVETFNIIAETEAGSADSVIMLGAHLDGVPGAPAINDNASGAAALLVAATVLGREGRINNKVRFAWWGAEEFSKSYGSRHYVRDLAKNNSGELANISAYLNFDMIASPNPVIGVYDARDPEPIHAVTGGSEEIMGVFTDYFDSLGQPWIATDWDYDSDQIAFVKKGVAAGGLYSGDSDKKTTREAQLFGGRAKRPCDPNYHQPGDDIRNVDVEALRLMTDAIVHVASRLAEDNSVLQVTLQP</sequence>
<evidence type="ECO:0000259" key="1">
    <source>
        <dbReference type="Pfam" id="PF04389"/>
    </source>
</evidence>
<keyword evidence="3" id="KW-1185">Reference proteome</keyword>
<accession>A0ABV8XXE5</accession>
<evidence type="ECO:0000313" key="2">
    <source>
        <dbReference type="EMBL" id="MFC4429599.1"/>
    </source>
</evidence>
<name>A0ABV8XXE5_9MICC</name>
<dbReference type="InterPro" id="IPR007484">
    <property type="entry name" value="Peptidase_M28"/>
</dbReference>
<protein>
    <submittedName>
        <fullName evidence="2">M28 family peptidase</fullName>
    </submittedName>
</protein>
<dbReference type="InterPro" id="IPR045175">
    <property type="entry name" value="M28_fam"/>
</dbReference>
<dbReference type="Proteomes" id="UP001595965">
    <property type="component" value="Unassembled WGS sequence"/>
</dbReference>
<evidence type="ECO:0000313" key="3">
    <source>
        <dbReference type="Proteomes" id="UP001595965"/>
    </source>
</evidence>
<organism evidence="2 3">
    <name type="scientific">Citricoccus alkalitolerans</name>
    <dbReference type="NCBI Taxonomy" id="246603"/>
    <lineage>
        <taxon>Bacteria</taxon>
        <taxon>Bacillati</taxon>
        <taxon>Actinomycetota</taxon>
        <taxon>Actinomycetes</taxon>
        <taxon>Micrococcales</taxon>
        <taxon>Micrococcaceae</taxon>
        <taxon>Citricoccus</taxon>
    </lineage>
</organism>
<dbReference type="RefSeq" id="WP_344228098.1">
    <property type="nucleotide sequence ID" value="NZ_BAAALH010000002.1"/>
</dbReference>
<proteinExistence type="predicted"/>
<dbReference type="EMBL" id="JBHSEN010000001">
    <property type="protein sequence ID" value="MFC4429599.1"/>
    <property type="molecule type" value="Genomic_DNA"/>
</dbReference>
<dbReference type="SUPFAM" id="SSF53187">
    <property type="entry name" value="Zn-dependent exopeptidases"/>
    <property type="match status" value="1"/>
</dbReference>
<comment type="caution">
    <text evidence="2">The sequence shown here is derived from an EMBL/GenBank/DDBJ whole genome shotgun (WGS) entry which is preliminary data.</text>
</comment>
<feature type="domain" description="Peptidase M28" evidence="1">
    <location>
        <begin position="86"/>
        <end position="305"/>
    </location>
</feature>
<dbReference type="Pfam" id="PF04389">
    <property type="entry name" value="Peptidase_M28"/>
    <property type="match status" value="1"/>
</dbReference>
<gene>
    <name evidence="2" type="ORF">ACFO0K_07885</name>
</gene>
<dbReference type="Gene3D" id="3.40.630.10">
    <property type="entry name" value="Zn peptidases"/>
    <property type="match status" value="1"/>
</dbReference>
<dbReference type="PANTHER" id="PTHR12147:SF26">
    <property type="entry name" value="PEPTIDASE M28 DOMAIN-CONTAINING PROTEIN"/>
    <property type="match status" value="1"/>
</dbReference>